<dbReference type="SUPFAM" id="SSF53448">
    <property type="entry name" value="Nucleotide-diphospho-sugar transferases"/>
    <property type="match status" value="1"/>
</dbReference>
<organism evidence="1 2">
    <name type="scientific">Marinomonas primoryensis</name>
    <dbReference type="NCBI Taxonomy" id="178399"/>
    <lineage>
        <taxon>Bacteria</taxon>
        <taxon>Pseudomonadati</taxon>
        <taxon>Pseudomonadota</taxon>
        <taxon>Gammaproteobacteria</taxon>
        <taxon>Oceanospirillales</taxon>
        <taxon>Oceanospirillaceae</taxon>
        <taxon>Marinomonas</taxon>
    </lineage>
</organism>
<comment type="caution">
    <text evidence="1">The sequence shown here is derived from an EMBL/GenBank/DDBJ whole genome shotgun (WGS) entry which is preliminary data.</text>
</comment>
<dbReference type="InterPro" id="IPR029044">
    <property type="entry name" value="Nucleotide-diphossugar_trans"/>
</dbReference>
<protein>
    <recommendedName>
        <fullName evidence="3">Capsular biosynthesis protein</fullName>
    </recommendedName>
</protein>
<dbReference type="InterPro" id="IPR007833">
    <property type="entry name" value="Capsule_polysaccharide_synth"/>
</dbReference>
<evidence type="ECO:0008006" key="3">
    <source>
        <dbReference type="Google" id="ProtNLM"/>
    </source>
</evidence>
<keyword evidence="2" id="KW-1185">Reference proteome</keyword>
<accession>A0ABV0KZT3</accession>
<name>A0ABV0KZT3_9GAMM</name>
<dbReference type="Gene3D" id="3.40.50.12580">
    <property type="match status" value="1"/>
</dbReference>
<evidence type="ECO:0000313" key="2">
    <source>
        <dbReference type="Proteomes" id="UP001471651"/>
    </source>
</evidence>
<sequence>MKISVVTTFNEQGYNKYAQRMIRTFLENWPKEVMLYAYAEDCLVLECAENLTVLDLHESSPELVKFKRTWRDVPKANGKEELPPIIENKNKQKGLGFKWDAVRFSHKVYAVFHCAKICESEILIWMDADSICHSPISLMQLQLFCPLSVDIAFLGRQSLYTECGLYYLNLSSKRTKDFLSKYQNMYDDAENGIFTLDEWHDCEAFDHVRKLIPSLIELDWSRDLDKKELHPLVHCFWGQFIDHLKGNRKDTGISHEGFKPGIQKVNHWDSRPITLFIPRLDLPWKPLKSGVKYPVITEDLIDIRLYWKELVLRLANLFEISGFPVKIEEIPAWEITRERVEASNTLFAFVPHHCVIDFDEGKTPVMFYMQEYFRSVFTCDTKGWSAASSVYPVELETLPESSQVAFDVYRKRLLTGELGSKFGQIPRKSFSELASIGDIPSKRSLFGWGPFNSVPYIFFPLQIPHDQSIKYFSDVEEVEVIKSLVDWARENNLAVVLKPHPANLKIMKQFEVFVDNVTVFWSTANVYDLIEYSTAVYTINSGVGFESLLHIKPVVTFGRAEYDCVTFHLENNNFHDAWKYCLEVDSKTLESKYSKFINWFLGQYAIDLSQPELATITLDRVVNQIVSYVKQSEK</sequence>
<reference evidence="1 2" key="1">
    <citation type="submission" date="2024-05" db="EMBL/GenBank/DDBJ databases">
        <authorList>
            <person name="Busch G.E."/>
            <person name="Sharma I."/>
        </authorList>
    </citation>
    <scope>NUCLEOTIDE SEQUENCE [LARGE SCALE GENOMIC DNA]</scope>
    <source>
        <strain evidence="1 2">23GB23</strain>
    </source>
</reference>
<proteinExistence type="predicted"/>
<evidence type="ECO:0000313" key="1">
    <source>
        <dbReference type="EMBL" id="MEP7729354.1"/>
    </source>
</evidence>
<dbReference type="RefSeq" id="WP_348576701.1">
    <property type="nucleotide sequence ID" value="NZ_JBDYKN010000005.1"/>
</dbReference>
<dbReference type="InterPro" id="IPR043148">
    <property type="entry name" value="TagF_C"/>
</dbReference>
<dbReference type="Proteomes" id="UP001471651">
    <property type="component" value="Unassembled WGS sequence"/>
</dbReference>
<dbReference type="Pfam" id="PF05159">
    <property type="entry name" value="Capsule_synth"/>
    <property type="match status" value="1"/>
</dbReference>
<gene>
    <name evidence="1" type="ORF">ABKW32_07875</name>
</gene>
<dbReference type="EMBL" id="JBDYKN010000005">
    <property type="protein sequence ID" value="MEP7729354.1"/>
    <property type="molecule type" value="Genomic_DNA"/>
</dbReference>